<sequence>MRSISLLTILALLYCPLSCVVGLGYGVSSQLTNGQEAITPICCCCPASTTKSGADESGSSDTHQKDCQGICNGAVHERHNVSIDLPELAFLAIYPAFPHVTFDLSTTLRKYDASLHDQHVRSGRELRMLFLTLTC</sequence>
<accession>A0A7V9A6P9</accession>
<evidence type="ECO:0000313" key="2">
    <source>
        <dbReference type="Proteomes" id="UP000551616"/>
    </source>
</evidence>
<keyword evidence="2" id="KW-1185">Reference proteome</keyword>
<gene>
    <name evidence="1" type="ORF">HOV93_13420</name>
</gene>
<protein>
    <submittedName>
        <fullName evidence="1">Uncharacterized protein</fullName>
    </submittedName>
</protein>
<dbReference type="EMBL" id="JABRWO010000003">
    <property type="protein sequence ID" value="MBA2114186.1"/>
    <property type="molecule type" value="Genomic_DNA"/>
</dbReference>
<proteinExistence type="predicted"/>
<name>A0A7V9A6P9_9BACT</name>
<dbReference type="AlphaFoldDB" id="A0A7V9A6P9"/>
<dbReference type="Proteomes" id="UP000551616">
    <property type="component" value="Unassembled WGS sequence"/>
</dbReference>
<reference evidence="1 2" key="1">
    <citation type="submission" date="2020-05" db="EMBL/GenBank/DDBJ databases">
        <title>Bremerella alba sp. nov., a novel planctomycete isolated from the surface of the macroalga Fucus spiralis.</title>
        <authorList>
            <person name="Godinho O."/>
            <person name="Botelho R."/>
            <person name="Albuquerque L."/>
            <person name="Wiegand S."/>
            <person name="Da Costa M.S."/>
            <person name="Lobo-Da-Cunha A."/>
            <person name="Jogler C."/>
            <person name="Lage O.M."/>
        </authorList>
    </citation>
    <scope>NUCLEOTIDE SEQUENCE [LARGE SCALE GENOMIC DNA]</scope>
    <source>
        <strain evidence="1 2">FF15</strain>
    </source>
</reference>
<dbReference type="RefSeq" id="WP_207395661.1">
    <property type="nucleotide sequence ID" value="NZ_JABRWO010000003.1"/>
</dbReference>
<organism evidence="1 2">
    <name type="scientific">Bremerella alba</name>
    <dbReference type="NCBI Taxonomy" id="980252"/>
    <lineage>
        <taxon>Bacteria</taxon>
        <taxon>Pseudomonadati</taxon>
        <taxon>Planctomycetota</taxon>
        <taxon>Planctomycetia</taxon>
        <taxon>Pirellulales</taxon>
        <taxon>Pirellulaceae</taxon>
        <taxon>Bremerella</taxon>
    </lineage>
</organism>
<evidence type="ECO:0000313" key="1">
    <source>
        <dbReference type="EMBL" id="MBA2114186.1"/>
    </source>
</evidence>
<comment type="caution">
    <text evidence="1">The sequence shown here is derived from an EMBL/GenBank/DDBJ whole genome shotgun (WGS) entry which is preliminary data.</text>
</comment>